<keyword evidence="1" id="KW-0812">Transmembrane</keyword>
<sequence>MQVWGVALYITPKLGMAPYDSLAFVIERVSKQKIPFPIARITTDISCVVIGFSFGAIVGVATVIFAFFTGPLVQFFRTRVAEPLLKEKNTLHVKPVPANKVRL</sequence>
<accession>W4VNL5</accession>
<dbReference type="Pfam" id="PF19700">
    <property type="entry name" value="DUF6198"/>
    <property type="match status" value="1"/>
</dbReference>
<evidence type="ECO:0000313" key="2">
    <source>
        <dbReference type="EMBL" id="GAE94364.1"/>
    </source>
</evidence>
<protein>
    <submittedName>
        <fullName evidence="2">Membrane protein</fullName>
    </submittedName>
</protein>
<evidence type="ECO:0000313" key="3">
    <source>
        <dbReference type="Proteomes" id="UP000019102"/>
    </source>
</evidence>
<keyword evidence="1" id="KW-1133">Transmembrane helix</keyword>
<name>W4VNL5_9BACI</name>
<dbReference type="EMBL" id="BAVS01000023">
    <property type="protein sequence ID" value="GAE94364.1"/>
    <property type="molecule type" value="Genomic_DNA"/>
</dbReference>
<reference evidence="2 3" key="1">
    <citation type="journal article" date="2014" name="Genome Announc.">
        <title>Draft Genome Sequence of the Boron-Tolerant and Moderately Halotolerant Bacterium Gracilibacillus boraciitolerans JCM 21714T.</title>
        <authorList>
            <person name="Ahmed I."/>
            <person name="Oshima K."/>
            <person name="Suda W."/>
            <person name="Kitamura K."/>
            <person name="Iida T."/>
            <person name="Ohmori Y."/>
            <person name="Fujiwara T."/>
            <person name="Hattori M."/>
            <person name="Ohkuma M."/>
        </authorList>
    </citation>
    <scope>NUCLEOTIDE SEQUENCE [LARGE SCALE GENOMIC DNA]</scope>
    <source>
        <strain evidence="2 3">JCM 21714</strain>
    </source>
</reference>
<feature type="transmembrane region" description="Helical" evidence="1">
    <location>
        <begin position="47"/>
        <end position="68"/>
    </location>
</feature>
<comment type="caution">
    <text evidence="2">The sequence shown here is derived from an EMBL/GenBank/DDBJ whole genome shotgun (WGS) entry which is preliminary data.</text>
</comment>
<dbReference type="PANTHER" id="PTHR40078">
    <property type="entry name" value="INTEGRAL MEMBRANE PROTEIN-RELATED"/>
    <property type="match status" value="1"/>
</dbReference>
<organism evidence="2 3">
    <name type="scientific">Gracilibacillus boraciitolerans JCM 21714</name>
    <dbReference type="NCBI Taxonomy" id="1298598"/>
    <lineage>
        <taxon>Bacteria</taxon>
        <taxon>Bacillati</taxon>
        <taxon>Bacillota</taxon>
        <taxon>Bacilli</taxon>
        <taxon>Bacillales</taxon>
        <taxon>Bacillaceae</taxon>
        <taxon>Gracilibacillus</taxon>
    </lineage>
</organism>
<keyword evidence="1" id="KW-0472">Membrane</keyword>
<keyword evidence="3" id="KW-1185">Reference proteome</keyword>
<dbReference type="STRING" id="1298598.JCM21714_3517"/>
<dbReference type="AlphaFoldDB" id="W4VNL5"/>
<gene>
    <name evidence="2" type="ORF">JCM21714_3517</name>
</gene>
<proteinExistence type="predicted"/>
<evidence type="ECO:0000256" key="1">
    <source>
        <dbReference type="SAM" id="Phobius"/>
    </source>
</evidence>
<dbReference type="PANTHER" id="PTHR40078:SF1">
    <property type="entry name" value="INTEGRAL MEMBRANE PROTEIN"/>
    <property type="match status" value="1"/>
</dbReference>
<dbReference type="InterPro" id="IPR038750">
    <property type="entry name" value="YczE/YyaS-like"/>
</dbReference>
<dbReference type="Proteomes" id="UP000019102">
    <property type="component" value="Unassembled WGS sequence"/>
</dbReference>
<dbReference type="eggNOG" id="COG2364">
    <property type="taxonomic scope" value="Bacteria"/>
</dbReference>
<feature type="transmembrane region" description="Helical" evidence="1">
    <location>
        <begin position="6"/>
        <end position="26"/>
    </location>
</feature>